<dbReference type="AlphaFoldDB" id="A0A7W5ZRD0"/>
<gene>
    <name evidence="2" type="ORF">FHS57_006286</name>
</gene>
<keyword evidence="3" id="KW-1185">Reference proteome</keyword>
<dbReference type="RefSeq" id="WP_183980495.1">
    <property type="nucleotide sequence ID" value="NZ_JACIBY010000031.1"/>
</dbReference>
<feature type="signal peptide" evidence="1">
    <location>
        <begin position="1"/>
        <end position="27"/>
    </location>
</feature>
<dbReference type="Proteomes" id="UP000541352">
    <property type="component" value="Unassembled WGS sequence"/>
</dbReference>
<reference evidence="2 3" key="1">
    <citation type="submission" date="2020-08" db="EMBL/GenBank/DDBJ databases">
        <title>Genomic Encyclopedia of Type Strains, Phase IV (KMG-IV): sequencing the most valuable type-strain genomes for metagenomic binning, comparative biology and taxonomic classification.</title>
        <authorList>
            <person name="Goeker M."/>
        </authorList>
    </citation>
    <scope>NUCLEOTIDE SEQUENCE [LARGE SCALE GENOMIC DNA]</scope>
    <source>
        <strain evidence="2 3">DSM 17976</strain>
    </source>
</reference>
<evidence type="ECO:0000313" key="2">
    <source>
        <dbReference type="EMBL" id="MBB3842255.1"/>
    </source>
</evidence>
<comment type="caution">
    <text evidence="2">The sequence shown here is derived from an EMBL/GenBank/DDBJ whole genome shotgun (WGS) entry which is preliminary data.</text>
</comment>
<organism evidence="2 3">
    <name type="scientific">Runella defluvii</name>
    <dbReference type="NCBI Taxonomy" id="370973"/>
    <lineage>
        <taxon>Bacteria</taxon>
        <taxon>Pseudomonadati</taxon>
        <taxon>Bacteroidota</taxon>
        <taxon>Cytophagia</taxon>
        <taxon>Cytophagales</taxon>
        <taxon>Spirosomataceae</taxon>
        <taxon>Runella</taxon>
    </lineage>
</organism>
<evidence type="ECO:0000313" key="3">
    <source>
        <dbReference type="Proteomes" id="UP000541352"/>
    </source>
</evidence>
<evidence type="ECO:0008006" key="4">
    <source>
        <dbReference type="Google" id="ProtNLM"/>
    </source>
</evidence>
<proteinExistence type="predicted"/>
<protein>
    <recommendedName>
        <fullName evidence="4">Fibrobacter succinogenes major paralogous domain-containing protein</fullName>
    </recommendedName>
</protein>
<accession>A0A7W5ZRD0</accession>
<feature type="chain" id="PRO_5030769285" description="Fibrobacter succinogenes major paralogous domain-containing protein" evidence="1">
    <location>
        <begin position="28"/>
        <end position="483"/>
    </location>
</feature>
<name>A0A7W5ZRD0_9BACT</name>
<sequence>MKKINYQIENKLLMGLLLVLMSFGSYAQTTVPVPAACNNCGTGTPCTAPTALVCEAAATISAGGSLTSTVTGGTGGSITWAISPTTGISTTSGSGATTGAIKFATIGTYTLTFTSTNNSTPAACSPAASVTCTRSITVNAAPIGSLTSFICEKSYPFPLTYKPDGTAYSGKAALSYTGANGGAYSAGSVSSTGVTGFTASWAAGTLATGAGSIDITITGSSTTRGTVVFPITIAGQSCTIKLGTCGAYIAPDVWKVFLCHNLGADITADPHNTSGSNTDAWKLNGAYIQWGRRGPNTTGDSQIDWQTAANSSTLGFFAPPTATDPNTGPVVVNTWNPKDSTLWKALDGSKGINDPCPAGYRIPDIQEWFGVFKHNVITRTGNYIWYPASATKYNNMINFGPSTSEKTLTLPIPGILGNTATSPLNARSMRAYYHARNFVWNGASTQANGYHVEFHKSGGFTGYNIYLIASTTDDYLSVRCIVE</sequence>
<evidence type="ECO:0000256" key="1">
    <source>
        <dbReference type="SAM" id="SignalP"/>
    </source>
</evidence>
<keyword evidence="1" id="KW-0732">Signal</keyword>
<dbReference type="EMBL" id="JACIBY010000031">
    <property type="protein sequence ID" value="MBB3842255.1"/>
    <property type="molecule type" value="Genomic_DNA"/>
</dbReference>